<evidence type="ECO:0000256" key="1">
    <source>
        <dbReference type="SAM" id="SignalP"/>
    </source>
</evidence>
<evidence type="ECO:0000313" key="3">
    <source>
        <dbReference type="Proteomes" id="UP000598633"/>
    </source>
</evidence>
<keyword evidence="1" id="KW-0732">Signal</keyword>
<feature type="signal peptide" evidence="1">
    <location>
        <begin position="1"/>
        <end position="25"/>
    </location>
</feature>
<dbReference type="Gene3D" id="3.30.830.10">
    <property type="entry name" value="Metalloenzyme, LuxS/M16 peptidase-like"/>
    <property type="match status" value="1"/>
</dbReference>
<proteinExistence type="predicted"/>
<name>A0A8J7C3N9_9BACT</name>
<organism evidence="2 3">
    <name type="scientific">Candidatus Sulfomarinibacter kjeldsenii</name>
    <dbReference type="NCBI Taxonomy" id="2885994"/>
    <lineage>
        <taxon>Bacteria</taxon>
        <taxon>Pseudomonadati</taxon>
        <taxon>Acidobacteriota</taxon>
        <taxon>Thermoanaerobaculia</taxon>
        <taxon>Thermoanaerobaculales</taxon>
        <taxon>Candidatus Sulfomarinibacteraceae</taxon>
        <taxon>Candidatus Sulfomarinibacter</taxon>
    </lineage>
</organism>
<evidence type="ECO:0008006" key="4">
    <source>
        <dbReference type="Google" id="ProtNLM"/>
    </source>
</evidence>
<dbReference type="AlphaFoldDB" id="A0A8J7C3N9"/>
<evidence type="ECO:0000313" key="2">
    <source>
        <dbReference type="EMBL" id="MBD3871160.1"/>
    </source>
</evidence>
<feature type="chain" id="PRO_5035247115" description="Bacterial type II/III secretion system short domain protein" evidence="1">
    <location>
        <begin position="26"/>
        <end position="666"/>
    </location>
</feature>
<comment type="caution">
    <text evidence="2">The sequence shown here is derived from an EMBL/GenBank/DDBJ whole genome shotgun (WGS) entry which is preliminary data.</text>
</comment>
<reference evidence="2 3" key="1">
    <citation type="submission" date="2020-08" db="EMBL/GenBank/DDBJ databases">
        <title>Acidobacteriota in marine sediments use diverse sulfur dissimilation pathways.</title>
        <authorList>
            <person name="Wasmund K."/>
        </authorList>
    </citation>
    <scope>NUCLEOTIDE SEQUENCE [LARGE SCALE GENOMIC DNA]</scope>
    <source>
        <strain evidence="2">MAG AM3-A</strain>
    </source>
</reference>
<dbReference type="EMBL" id="JACXWA010000120">
    <property type="protein sequence ID" value="MBD3871160.1"/>
    <property type="molecule type" value="Genomic_DNA"/>
</dbReference>
<protein>
    <recommendedName>
        <fullName evidence="4">Bacterial type II/III secretion system short domain protein</fullName>
    </recommendedName>
</protein>
<dbReference type="Proteomes" id="UP000598633">
    <property type="component" value="Unassembled WGS sequence"/>
</dbReference>
<sequence>MKLQGAYLQCFLSFAMFLGVTSPIAAQALYVDRLDSGVELLIVAQPLADATTVVWPSVVGGDDTPVGVTSGDLTLVASLEAALGDDLAVASPAVIVAVGGASVSDLRTLLDRILAHRPVASVPPVPQELLVEGRLERRLGVAGSDAGIRLEVTLPAPQDPMRSATEVLWDLLPEILADDLVGVRSRVDGNQGLLEARTDSASADGSVSRLRLGLARVAENPAVQEGLVEAAARRLRVRRQASLEEHPQSAELILDLWLQGGVDAVREFLFGVDGVTTRTVRSAASSWLPQHPGNVVVTLPPRSFNPRFASPPAMLQLENGLTAAVLERAGAPLAALCLRPVVVPDLDNELAATVLARVARELRELEQRPGWVRVDSRPAQMLLAAPTEQFSELVEVLRAAMALAEDDQRPVMGEGGSARRRALRLMAGILGLAEGSSLSPATLLRTGNLSLGVVAEDVEAASEAVRKFWTTDRSMFESATVDTVAPVPRTREAAAGDDSVLVIALELSITTDEAQTLVLAEVLASRGAALLGAGSVEILHPFVPGHRVLLVVASARATMDTVEVSAGKGWSEFTRPVTEEELAEARRRAAAAQAGAWSGATGRACRCAAVASGAVEWRTAMDLEMAILSVPVEIVNLTLQSVANWEVLQNTGAGVLPIVEFGEREE</sequence>
<accession>A0A8J7C3N9</accession>
<gene>
    <name evidence="2" type="ORF">IFJ97_07370</name>
</gene>